<feature type="transmembrane region" description="Helical" evidence="1">
    <location>
        <begin position="377"/>
        <end position="397"/>
    </location>
</feature>
<dbReference type="Proteomes" id="UP001439008">
    <property type="component" value="Unassembled WGS sequence"/>
</dbReference>
<keyword evidence="1" id="KW-1133">Transmembrane helix</keyword>
<name>A0ABV2AF30_9EUKA</name>
<sequence length="399" mass="46462">MYIGLITKNLTNYSISLGFFNKFSDIHLGNHLRFYLSLTIQFNKLCSVSDKMIDALLKSNTLDYINATFEIGMKDFFKAMGKTLTSMAGKTSELATNINDLISFIAKNFNPYIEEFTNQVSKISGVFYIFDDMIMYSRNVFTFFLVNLALIQYGVSILFCIYFLLQIKNEWKLRLKFISTIYFVISFCIIYIKYLLYIRIIWSCYFFQDVTNKLDSIKYVMFRNQYFVDENRCFSHWKSFNQTKTSNSFNMIVEICKSCLFKKDSLIFDEMYAEMNINSNGVLSYAEKGYKVLKKMRFLLEEWKMLLIQPEVGENSFASVFLGAIVTDLINISDGIEKDFGNRTSFINVIKEAESCEFANDLYVYLTSNACNLIPNLIFALILLEICLLLCFSVIPLTF</sequence>
<feature type="transmembrane region" description="Helical" evidence="1">
    <location>
        <begin position="177"/>
        <end position="197"/>
    </location>
</feature>
<organism evidence="2 3">
    <name type="scientific">Bonamia ostreae</name>
    <dbReference type="NCBI Taxonomy" id="126728"/>
    <lineage>
        <taxon>Eukaryota</taxon>
        <taxon>Sar</taxon>
        <taxon>Rhizaria</taxon>
        <taxon>Endomyxa</taxon>
        <taxon>Ascetosporea</taxon>
        <taxon>Haplosporida</taxon>
        <taxon>Bonamia</taxon>
    </lineage>
</organism>
<keyword evidence="1" id="KW-0812">Transmembrane</keyword>
<keyword evidence="3" id="KW-1185">Reference proteome</keyword>
<reference evidence="2 3" key="1">
    <citation type="journal article" date="2024" name="BMC Biol.">
        <title>Comparative genomics of Ascetosporea gives new insight into the evolutionary basis for animal parasitism in Rhizaria.</title>
        <authorList>
            <person name="Hiltunen Thoren M."/>
            <person name="Onut-Brannstrom I."/>
            <person name="Alfjorden A."/>
            <person name="Peckova H."/>
            <person name="Swords F."/>
            <person name="Hooper C."/>
            <person name="Holzer A.S."/>
            <person name="Bass D."/>
            <person name="Burki F."/>
        </authorList>
    </citation>
    <scope>NUCLEOTIDE SEQUENCE [LARGE SCALE GENOMIC DNA]</scope>
    <source>
        <strain evidence="2">20-A016</strain>
    </source>
</reference>
<protein>
    <recommendedName>
        <fullName evidence="4">Gustatory receptor</fullName>
    </recommendedName>
</protein>
<keyword evidence="1" id="KW-0472">Membrane</keyword>
<feature type="transmembrane region" description="Helical" evidence="1">
    <location>
        <begin position="140"/>
        <end position="165"/>
    </location>
</feature>
<evidence type="ECO:0000313" key="2">
    <source>
        <dbReference type="EMBL" id="MES1918283.1"/>
    </source>
</evidence>
<dbReference type="EMBL" id="JBDODL010000036">
    <property type="protein sequence ID" value="MES1918283.1"/>
    <property type="molecule type" value="Genomic_DNA"/>
</dbReference>
<accession>A0ABV2AF30</accession>
<evidence type="ECO:0000313" key="3">
    <source>
        <dbReference type="Proteomes" id="UP001439008"/>
    </source>
</evidence>
<proteinExistence type="predicted"/>
<evidence type="ECO:0000256" key="1">
    <source>
        <dbReference type="SAM" id="Phobius"/>
    </source>
</evidence>
<comment type="caution">
    <text evidence="2">The sequence shown here is derived from an EMBL/GenBank/DDBJ whole genome shotgun (WGS) entry which is preliminary data.</text>
</comment>
<gene>
    <name evidence="2" type="ORF">MHBO_000270</name>
</gene>
<evidence type="ECO:0008006" key="4">
    <source>
        <dbReference type="Google" id="ProtNLM"/>
    </source>
</evidence>